<dbReference type="CDD" id="cd00082">
    <property type="entry name" value="HisKA"/>
    <property type="match status" value="1"/>
</dbReference>
<dbReference type="SMART" id="SM00448">
    <property type="entry name" value="REC"/>
    <property type="match status" value="1"/>
</dbReference>
<dbReference type="SUPFAM" id="SSF55874">
    <property type="entry name" value="ATPase domain of HSP90 chaperone/DNA topoisomerase II/histidine kinase"/>
    <property type="match status" value="1"/>
</dbReference>
<dbReference type="GO" id="GO:0000155">
    <property type="term" value="F:phosphorelay sensor kinase activity"/>
    <property type="evidence" value="ECO:0007669"/>
    <property type="project" value="InterPro"/>
</dbReference>
<dbReference type="KEGG" id="pap:PSPA7_3017"/>
<keyword evidence="7" id="KW-0812">Transmembrane</keyword>
<dbReference type="FunFam" id="3.30.565.10:FF:000010">
    <property type="entry name" value="Sensor histidine kinase RcsC"/>
    <property type="match status" value="1"/>
</dbReference>
<dbReference type="EMBL" id="CP000744">
    <property type="protein sequence ID" value="ABR84950.1"/>
    <property type="molecule type" value="Genomic_DNA"/>
</dbReference>
<name>A6V5P2_PSEP7</name>
<dbReference type="GO" id="GO:0005524">
    <property type="term" value="F:ATP binding"/>
    <property type="evidence" value="ECO:0007669"/>
    <property type="project" value="UniProtKB-KW"/>
</dbReference>
<dbReference type="InterPro" id="IPR003661">
    <property type="entry name" value="HisK_dim/P_dom"/>
</dbReference>
<dbReference type="SMART" id="SM00388">
    <property type="entry name" value="HisKA"/>
    <property type="match status" value="1"/>
</dbReference>
<gene>
    <name evidence="11" type="ordered locus">PSPA7_3017</name>
</gene>
<dbReference type="SUPFAM" id="SSF52172">
    <property type="entry name" value="CheY-like"/>
    <property type="match status" value="1"/>
</dbReference>
<dbReference type="Gene3D" id="1.10.287.130">
    <property type="match status" value="1"/>
</dbReference>
<feature type="transmembrane region" description="Helical" evidence="7">
    <location>
        <begin position="24"/>
        <end position="46"/>
    </location>
</feature>
<dbReference type="CDD" id="cd17546">
    <property type="entry name" value="REC_hyHK_CKI1_RcsC-like"/>
    <property type="match status" value="1"/>
</dbReference>
<dbReference type="InterPro" id="IPR001789">
    <property type="entry name" value="Sig_transdc_resp-reg_receiver"/>
</dbReference>
<dbReference type="Gene3D" id="1.20.120.160">
    <property type="entry name" value="HPT domain"/>
    <property type="match status" value="1"/>
</dbReference>
<dbReference type="InterPro" id="IPR005467">
    <property type="entry name" value="His_kinase_dom"/>
</dbReference>
<dbReference type="Pfam" id="PF01627">
    <property type="entry name" value="Hpt"/>
    <property type="match status" value="1"/>
</dbReference>
<evidence type="ECO:0000256" key="1">
    <source>
        <dbReference type="ARBA" id="ARBA00000085"/>
    </source>
</evidence>
<dbReference type="PANTHER" id="PTHR45339:SF5">
    <property type="entry name" value="HISTIDINE KINASE"/>
    <property type="match status" value="1"/>
</dbReference>
<dbReference type="Gene3D" id="3.40.50.2300">
    <property type="match status" value="1"/>
</dbReference>
<keyword evidence="7" id="KW-0472">Membrane</keyword>
<dbReference type="SMART" id="SM00387">
    <property type="entry name" value="HATPase_c"/>
    <property type="match status" value="1"/>
</dbReference>
<dbReference type="InterPro" id="IPR004358">
    <property type="entry name" value="Sig_transdc_His_kin-like_C"/>
</dbReference>
<dbReference type="Proteomes" id="UP000001582">
    <property type="component" value="Chromosome"/>
</dbReference>
<evidence type="ECO:0000256" key="2">
    <source>
        <dbReference type="ARBA" id="ARBA00012438"/>
    </source>
</evidence>
<dbReference type="RefSeq" id="WP_012075788.1">
    <property type="nucleotide sequence ID" value="NC_009656.1"/>
</dbReference>
<feature type="transmembrane region" description="Helical" evidence="7">
    <location>
        <begin position="336"/>
        <end position="359"/>
    </location>
</feature>
<dbReference type="PANTHER" id="PTHR45339">
    <property type="entry name" value="HYBRID SIGNAL TRANSDUCTION HISTIDINE KINASE J"/>
    <property type="match status" value="1"/>
</dbReference>
<reference evidence="11 12" key="1">
    <citation type="submission" date="2007-06" db="EMBL/GenBank/DDBJ databases">
        <authorList>
            <person name="Dodson R.J."/>
            <person name="Harkins D."/>
            <person name="Paulsen I.T."/>
        </authorList>
    </citation>
    <scope>NUCLEOTIDE SEQUENCE [LARGE SCALE GENOMIC DNA]</scope>
    <source>
        <strain evidence="11 12">PA7</strain>
    </source>
</reference>
<evidence type="ECO:0000256" key="5">
    <source>
        <dbReference type="PROSITE-ProRule" id="PRU00110"/>
    </source>
</evidence>
<keyword evidence="4" id="KW-0902">Two-component regulatory system</keyword>
<dbReference type="InterPro" id="IPR008207">
    <property type="entry name" value="Sig_transdc_His_kin_Hpt_dom"/>
</dbReference>
<dbReference type="InterPro" id="IPR036641">
    <property type="entry name" value="HPT_dom_sf"/>
</dbReference>
<feature type="domain" description="Response regulatory" evidence="9">
    <location>
        <begin position="850"/>
        <end position="964"/>
    </location>
</feature>
<feature type="domain" description="Histidine kinase" evidence="8">
    <location>
        <begin position="499"/>
        <end position="718"/>
    </location>
</feature>
<feature type="modified residue" description="4-aspartylphosphate" evidence="6">
    <location>
        <position position="899"/>
    </location>
</feature>
<evidence type="ECO:0000256" key="4">
    <source>
        <dbReference type="ARBA" id="ARBA00023012"/>
    </source>
</evidence>
<dbReference type="Pfam" id="PF00072">
    <property type="entry name" value="Response_reg"/>
    <property type="match status" value="1"/>
</dbReference>
<dbReference type="Pfam" id="PF02518">
    <property type="entry name" value="HATPase_c"/>
    <property type="match status" value="1"/>
</dbReference>
<evidence type="ECO:0000313" key="11">
    <source>
        <dbReference type="EMBL" id="ABR84950.1"/>
    </source>
</evidence>
<dbReference type="PROSITE" id="PS50894">
    <property type="entry name" value="HPT"/>
    <property type="match status" value="1"/>
</dbReference>
<dbReference type="Pfam" id="PF00512">
    <property type="entry name" value="HisKA"/>
    <property type="match status" value="1"/>
</dbReference>
<dbReference type="GO" id="GO:0005886">
    <property type="term" value="C:plasma membrane"/>
    <property type="evidence" value="ECO:0007669"/>
    <property type="project" value="UniProtKB-SubCell"/>
</dbReference>
<evidence type="ECO:0000259" key="8">
    <source>
        <dbReference type="PROSITE" id="PS50109"/>
    </source>
</evidence>
<organism evidence="11 12">
    <name type="scientific">Pseudomonas paraeruginosa (strain DSM 24068 / PA7)</name>
    <name type="common">Pseudomonas aeruginosa (strain PA7)</name>
    <dbReference type="NCBI Taxonomy" id="381754"/>
    <lineage>
        <taxon>Bacteria</taxon>
        <taxon>Pseudomonadati</taxon>
        <taxon>Pseudomonadota</taxon>
        <taxon>Gammaproteobacteria</taxon>
        <taxon>Pseudomonadales</taxon>
        <taxon>Pseudomonadaceae</taxon>
        <taxon>Pseudomonas</taxon>
        <taxon>Pseudomonas paraeruginosa</taxon>
    </lineage>
</organism>
<evidence type="ECO:0000256" key="7">
    <source>
        <dbReference type="SAM" id="Phobius"/>
    </source>
</evidence>
<proteinExistence type="predicted"/>
<dbReference type="InterPro" id="IPR036097">
    <property type="entry name" value="HisK_dim/P_sf"/>
</dbReference>
<dbReference type="CDD" id="cd16922">
    <property type="entry name" value="HATPase_EvgS-ArcB-TorS-like"/>
    <property type="match status" value="1"/>
</dbReference>
<evidence type="ECO:0000259" key="10">
    <source>
        <dbReference type="PROSITE" id="PS50894"/>
    </source>
</evidence>
<reference evidence="11 12" key="2">
    <citation type="journal article" date="2010" name="PLoS ONE">
        <title>Complete genome sequence of the multiresistant taxonomic outlier Pseudomonas aeruginosa PA7.</title>
        <authorList>
            <person name="Roy P.H."/>
            <person name="Tetu S.G."/>
            <person name="Larouche A."/>
            <person name="Elbourne L."/>
            <person name="Tremblay S."/>
            <person name="Ren Q."/>
            <person name="Dodson R."/>
            <person name="Harkins D."/>
            <person name="Shay R."/>
            <person name="Watkins K."/>
            <person name="Mahamoud Y."/>
            <person name="Paulsen I.T."/>
        </authorList>
    </citation>
    <scope>NUCLEOTIDE SEQUENCE [LARGE SCALE GENOMIC DNA]</scope>
    <source>
        <strain evidence="11 12">PA7</strain>
    </source>
</reference>
<evidence type="ECO:0000256" key="6">
    <source>
        <dbReference type="PROSITE-ProRule" id="PRU00169"/>
    </source>
</evidence>
<dbReference type="InterPro" id="IPR011006">
    <property type="entry name" value="CheY-like_superfamily"/>
</dbReference>
<dbReference type="SUPFAM" id="SSF47384">
    <property type="entry name" value="Homodimeric domain of signal transducing histidine kinase"/>
    <property type="match status" value="1"/>
</dbReference>
<dbReference type="PROSITE" id="PS50110">
    <property type="entry name" value="RESPONSE_REGULATORY"/>
    <property type="match status" value="1"/>
</dbReference>
<evidence type="ECO:0000313" key="12">
    <source>
        <dbReference type="Proteomes" id="UP000001582"/>
    </source>
</evidence>
<keyword evidence="7" id="KW-1133">Transmembrane helix</keyword>
<protein>
    <recommendedName>
        <fullName evidence="2">histidine kinase</fullName>
        <ecNumber evidence="2">2.7.13.3</ecNumber>
    </recommendedName>
</protein>
<comment type="catalytic activity">
    <reaction evidence="1">
        <text>ATP + protein L-histidine = ADP + protein N-phospho-L-histidine.</text>
        <dbReference type="EC" id="2.7.13.3"/>
    </reaction>
</comment>
<accession>A6V5P2</accession>
<dbReference type="InterPro" id="IPR003594">
    <property type="entry name" value="HATPase_dom"/>
</dbReference>
<keyword evidence="3 6" id="KW-0597">Phosphoprotein</keyword>
<sequence>MKSVRILEHDNKLLLKWASVSRSLNIGLLCVAVLTVLLFSICYWSLGRLLQEEEDKVSFHFTRLIGDIREHEAFLVRIARKSDKATQKHDHDVVPLQRRLLAREEGVEVYEGREFSFAMPFLLATRHGVDRNASWGPFSLGVLLANFYGGFWSLSAYPAPQLLIYDLSGSTRLAVPAIHAMAERERLRENQPMMVDRMLARLRETPPGAADHPVHWVRADRYRGQAPELLGIVRVDLPEALWWRDEPNHLIVAASLLDLRRINDFEQLMERPVFDSYSLVSPEGDLLVGETPAEGLGDGLNFTRHGVAIQLRSQPAGGWLAVYRIGYASFFRHAQWLLAGLLLVPALVLGGWLGLRWYARSVVHPAHRAHQQLVESDTFSRTLIQTAPVALVVLSQDGRQLVTCNQLAGQWLGGAAEILALTSRWKLLDAQGQVAGGICVQVGGRYLQAAFAATRYAGTEAVLCVFNDITVHCEAEAALASAKRAADAASQAKTLFLASMSHEIRTPLYGVLGTLELLDLTELNERQRAYLRTIQGASGTLMQLISDVLDVSKIEAGQMALAPVVFDPLELTQEVLGSFSASAMAKGLQFYACIDPDVPAQLIGDVARIRQVLANLVSNAVKFTDIGRVVLRLKLLSREEGRAALQWQVADTGIGIAIEQQKRLFEAFYQVPGVPHAGGTGLGLSICWHLAEMMGGTLRVVSEAGLGSSFSLVLDLPETEPEGLARQPERWLQGAVLVRSPVRELADSLSGWLARWGCTVPGGASCPAEPGQTVLLDLLPAPNATVCWSGPRVCASPAAPSQPELREDGWHVSLHDLAGIGRAVALALGKEIPQAVAPDPALRSRKLELRVLVAEDNPVNQALLREQLEELGCHVSLASDGRQALQLFDHQRFDLLLSDVNMPNMTGYELTQALRERGETLPIIGVTANALREEGERCRAVGMNAWLVKPITLHTLHEQLGAFGAGGMSPAADAQASARPDQACDEGLAPRVPERMRGLFLATMSKDLDAAREALRRGDPEGLRQGLHRMAGSLAVTRARALVALCQRVEEGLVEGTLDCAAGEVAEVLAHLARALEQVRRTG</sequence>
<dbReference type="InterPro" id="IPR036890">
    <property type="entry name" value="HATPase_C_sf"/>
</dbReference>
<dbReference type="HOGENOM" id="CLU_000445_15_3_6"/>
<dbReference type="EC" id="2.7.13.3" evidence="2"/>
<dbReference type="AlphaFoldDB" id="A6V5P2"/>
<dbReference type="SUPFAM" id="SSF47226">
    <property type="entry name" value="Histidine-containing phosphotransfer domain, HPT domain"/>
    <property type="match status" value="1"/>
</dbReference>
<dbReference type="Gene3D" id="3.30.565.10">
    <property type="entry name" value="Histidine kinase-like ATPase, C-terminal domain"/>
    <property type="match status" value="1"/>
</dbReference>
<dbReference type="PROSITE" id="PS50109">
    <property type="entry name" value="HIS_KIN"/>
    <property type="match status" value="1"/>
</dbReference>
<evidence type="ECO:0000256" key="3">
    <source>
        <dbReference type="ARBA" id="ARBA00022553"/>
    </source>
</evidence>
<feature type="modified residue" description="Phosphohistidine" evidence="5">
    <location>
        <position position="1028"/>
    </location>
</feature>
<dbReference type="PRINTS" id="PR00344">
    <property type="entry name" value="BCTRLSENSOR"/>
</dbReference>
<evidence type="ECO:0000259" key="9">
    <source>
        <dbReference type="PROSITE" id="PS50110"/>
    </source>
</evidence>
<feature type="domain" description="HPt" evidence="10">
    <location>
        <begin position="989"/>
        <end position="1083"/>
    </location>
</feature>